<dbReference type="Proteomes" id="UP000790347">
    <property type="component" value="Unassembled WGS sequence"/>
</dbReference>
<reference evidence="2" key="3">
    <citation type="journal article" date="2021" name="World Allergy Organ. J.">
        <title>Chromosome-level assembly of Dermatophagoides farinae genome and transcriptome reveals two novel allergens Der f 37 and Der f 39.</title>
        <authorList>
            <person name="Chen J."/>
            <person name="Cai Z."/>
            <person name="Fan D."/>
            <person name="Hu J."/>
            <person name="Hou Y."/>
            <person name="He Y."/>
            <person name="Zhang Z."/>
            <person name="Zhao Z."/>
            <person name="Gao P."/>
            <person name="Hu W."/>
            <person name="Sun J."/>
            <person name="Li J."/>
            <person name="Ji K."/>
        </authorList>
    </citation>
    <scope>NUCLEOTIDE SEQUENCE</scope>
    <source>
        <strain evidence="2">JKM2019</strain>
    </source>
</reference>
<dbReference type="Gene3D" id="3.10.20.90">
    <property type="entry name" value="Phosphatidylinositol 3-kinase Catalytic Subunit, Chain A, domain 1"/>
    <property type="match status" value="1"/>
</dbReference>
<dbReference type="PANTHER" id="PTHR12735">
    <property type="entry name" value="BOLA-LIKE PROTEIN-RELATED"/>
    <property type="match status" value="1"/>
</dbReference>
<dbReference type="PANTHER" id="PTHR12735:SF27">
    <property type="entry name" value="BOLA-LIKE PROTEIN 2"/>
    <property type="match status" value="1"/>
</dbReference>
<dbReference type="EMBL" id="SDOV01000004">
    <property type="protein sequence ID" value="KAH7642433.1"/>
    <property type="molecule type" value="Genomic_DNA"/>
</dbReference>
<comment type="similarity">
    <text evidence="1">Belongs to the BolA/IbaG family.</text>
</comment>
<reference evidence="3" key="1">
    <citation type="submission" date="2013-05" db="EMBL/GenBank/DDBJ databases">
        <authorList>
            <person name="Yim A.K.Y."/>
            <person name="Chan T.F."/>
            <person name="Ji K.M."/>
            <person name="Liu X.Y."/>
            <person name="Zhou J.W."/>
            <person name="Li R.Q."/>
            <person name="Yang K.Y."/>
            <person name="Li J."/>
            <person name="Li M."/>
            <person name="Law P.T.W."/>
            <person name="Wu Y.L."/>
            <person name="Cai Z.L."/>
            <person name="Qin H."/>
            <person name="Bao Y."/>
            <person name="Leung R.K.K."/>
            <person name="Ng P.K.S."/>
            <person name="Zou J."/>
            <person name="Zhong X.J."/>
            <person name="Ran P.X."/>
            <person name="Zhong N.S."/>
            <person name="Liu Z.G."/>
            <person name="Tsui S.K.W."/>
        </authorList>
    </citation>
    <scope>NUCLEOTIDE SEQUENCE</scope>
    <source>
        <strain evidence="3">Derf</strain>
        <tissue evidence="3">Whole organism</tissue>
    </source>
</reference>
<keyword evidence="4" id="KW-1185">Reference proteome</keyword>
<dbReference type="EMBL" id="ASGP02000001">
    <property type="protein sequence ID" value="KAH9529694.1"/>
    <property type="molecule type" value="Genomic_DNA"/>
</dbReference>
<dbReference type="GO" id="GO:0006879">
    <property type="term" value="P:intracellular iron ion homeostasis"/>
    <property type="evidence" value="ECO:0007669"/>
    <property type="project" value="InterPro"/>
</dbReference>
<reference evidence="2" key="2">
    <citation type="submission" date="2020-06" db="EMBL/GenBank/DDBJ databases">
        <authorList>
            <person name="Ji K."/>
            <person name="Li J."/>
        </authorList>
    </citation>
    <scope>NUCLEOTIDE SEQUENCE</scope>
    <source>
        <strain evidence="2">JKM2019</strain>
        <tissue evidence="2">Whole body</tissue>
    </source>
</reference>
<proteinExistence type="inferred from homology"/>
<evidence type="ECO:0000256" key="1">
    <source>
        <dbReference type="RuleBase" id="RU003860"/>
    </source>
</evidence>
<sequence>MIANFIFIITFSQFFFAQIMAITIEQLKAKLIDKLAATHVEIEDVSDGCGAKFVAKIVSAKFDGLSLLDQHRLVNETIADEMNSIHSFRMKTMTPEKFAAESSK</sequence>
<dbReference type="SUPFAM" id="SSF82657">
    <property type="entry name" value="BolA-like"/>
    <property type="match status" value="1"/>
</dbReference>
<organism evidence="3 4">
    <name type="scientific">Dermatophagoides farinae</name>
    <name type="common">American house dust mite</name>
    <dbReference type="NCBI Taxonomy" id="6954"/>
    <lineage>
        <taxon>Eukaryota</taxon>
        <taxon>Metazoa</taxon>
        <taxon>Ecdysozoa</taxon>
        <taxon>Arthropoda</taxon>
        <taxon>Chelicerata</taxon>
        <taxon>Arachnida</taxon>
        <taxon>Acari</taxon>
        <taxon>Acariformes</taxon>
        <taxon>Sarcoptiformes</taxon>
        <taxon>Astigmata</taxon>
        <taxon>Psoroptidia</taxon>
        <taxon>Analgoidea</taxon>
        <taxon>Pyroglyphidae</taxon>
        <taxon>Dermatophagoidinae</taxon>
        <taxon>Dermatophagoides</taxon>
    </lineage>
</organism>
<dbReference type="InterPro" id="IPR045115">
    <property type="entry name" value="BOL2"/>
</dbReference>
<evidence type="ECO:0000313" key="4">
    <source>
        <dbReference type="Proteomes" id="UP000790347"/>
    </source>
</evidence>
<dbReference type="GO" id="GO:0005634">
    <property type="term" value="C:nucleus"/>
    <property type="evidence" value="ECO:0007669"/>
    <property type="project" value="TreeGrafter"/>
</dbReference>
<dbReference type="GO" id="GO:0051537">
    <property type="term" value="F:2 iron, 2 sulfur cluster binding"/>
    <property type="evidence" value="ECO:0007669"/>
    <property type="project" value="InterPro"/>
</dbReference>
<dbReference type="Pfam" id="PF01722">
    <property type="entry name" value="BolA"/>
    <property type="match status" value="1"/>
</dbReference>
<protein>
    <submittedName>
        <fullName evidence="2">Bola-like protein</fullName>
    </submittedName>
    <submittedName>
        <fullName evidence="3">Regulation of transcription by RNA polymerase II</fullName>
    </submittedName>
</protein>
<name>A0A922IGT5_DERFA</name>
<evidence type="ECO:0000313" key="2">
    <source>
        <dbReference type="EMBL" id="KAH7642433.1"/>
    </source>
</evidence>
<dbReference type="InterPro" id="IPR002634">
    <property type="entry name" value="BolA"/>
</dbReference>
<dbReference type="Proteomes" id="UP000828236">
    <property type="component" value="Unassembled WGS sequence"/>
</dbReference>
<accession>A0A922IGT5</accession>
<reference evidence="3" key="4">
    <citation type="journal article" date="2022" name="Res Sq">
        <title>Comparative Genomics Reveals Insights into the Divergent Evolution of Astigmatic Mites and Household Pest Adaptations.</title>
        <authorList>
            <person name="Xiong Q."/>
            <person name="Wan A.T.-Y."/>
            <person name="Liu X.-Y."/>
            <person name="Fung C.S.-H."/>
            <person name="Xiao X."/>
            <person name="Malainual N."/>
            <person name="Hou J."/>
            <person name="Wang L."/>
            <person name="Wang M."/>
            <person name="Yang K."/>
            <person name="Cui Y."/>
            <person name="Leung E."/>
            <person name="Nong W."/>
            <person name="Shin S.-K."/>
            <person name="Au S."/>
            <person name="Jeong K.Y."/>
            <person name="Chew F.T."/>
            <person name="Hui J."/>
            <person name="Leung T.F."/>
            <person name="Tungtrongchitr A."/>
            <person name="Zhong N."/>
            <person name="Liu Z."/>
            <person name="Tsui S."/>
        </authorList>
    </citation>
    <scope>NUCLEOTIDE SEQUENCE</scope>
    <source>
        <strain evidence="3">Derf</strain>
        <tissue evidence="3">Whole organism</tissue>
    </source>
</reference>
<evidence type="ECO:0000313" key="3">
    <source>
        <dbReference type="EMBL" id="KAH9529694.1"/>
    </source>
</evidence>
<dbReference type="GO" id="GO:0051604">
    <property type="term" value="P:protein maturation"/>
    <property type="evidence" value="ECO:0007669"/>
    <property type="project" value="InterPro"/>
</dbReference>
<dbReference type="AlphaFoldDB" id="A0A922IGT5"/>
<comment type="caution">
    <text evidence="3">The sequence shown here is derived from an EMBL/GenBank/DDBJ whole genome shotgun (WGS) entry which is preliminary data.</text>
</comment>
<dbReference type="InterPro" id="IPR036065">
    <property type="entry name" value="BolA-like_sf"/>
</dbReference>
<gene>
    <name evidence="3" type="primary">BOLA2B</name>
    <name evidence="3" type="ORF">DERF_003564</name>
    <name evidence="2" type="ORF">HUG17_5478</name>
</gene>
<dbReference type="GO" id="GO:0005829">
    <property type="term" value="C:cytosol"/>
    <property type="evidence" value="ECO:0007669"/>
    <property type="project" value="TreeGrafter"/>
</dbReference>